<keyword evidence="4" id="KW-1185">Reference proteome</keyword>
<name>A0A7S3CGJ0_9CHLO</name>
<organism evidence="2">
    <name type="scientific">Chloropicon roscoffensis</name>
    <dbReference type="NCBI Taxonomy" id="1461544"/>
    <lineage>
        <taxon>Eukaryota</taxon>
        <taxon>Viridiplantae</taxon>
        <taxon>Chlorophyta</taxon>
        <taxon>Chloropicophyceae</taxon>
        <taxon>Chloropicales</taxon>
        <taxon>Chloropicaceae</taxon>
        <taxon>Chloropicon</taxon>
    </lineage>
</organism>
<evidence type="ECO:0000313" key="2">
    <source>
        <dbReference type="EMBL" id="CAE0195855.1"/>
    </source>
</evidence>
<keyword evidence="1" id="KW-0732">Signal</keyword>
<dbReference type="AlphaFoldDB" id="A0A7S3CGJ0"/>
<evidence type="ECO:0000313" key="3">
    <source>
        <dbReference type="EMBL" id="WZN59247.1"/>
    </source>
</evidence>
<accession>A0A7S3CGJ0</accession>
<feature type="signal peptide" evidence="1">
    <location>
        <begin position="1"/>
        <end position="24"/>
    </location>
</feature>
<dbReference type="Proteomes" id="UP001472866">
    <property type="component" value="Chromosome 01"/>
</dbReference>
<reference evidence="3 4" key="2">
    <citation type="submission" date="2024-03" db="EMBL/GenBank/DDBJ databases">
        <title>Complete genome sequence of the green alga Chloropicon roscoffensis RCC1871.</title>
        <authorList>
            <person name="Lemieux C."/>
            <person name="Pombert J.-F."/>
            <person name="Otis C."/>
            <person name="Turmel M."/>
        </authorList>
    </citation>
    <scope>NUCLEOTIDE SEQUENCE [LARGE SCALE GENOMIC DNA]</scope>
    <source>
        <strain evidence="3 4">RCC1871</strain>
    </source>
</reference>
<sequence>MRAAAGLIAVAALAVLLTPHPAMAQSAITGLCDKDPELAEISASNPAVAQCCSQFDALLANIDAVLAQGVTALVPVMSCTLLPPVELSQECYQDLLSAGANCYYETNVMIQFFNETGLLGTAVDASKTGEVSNETVASLPTEAEFKEQALAYLPTAKSNLKAMTGSDTMNPICCNTIGKLIEDKCACEEKPITFVQSRLDKVGMKIEDWIEFGKEVVSGMGCDSAQDLQAYPACTKP</sequence>
<dbReference type="EMBL" id="CP151501">
    <property type="protein sequence ID" value="WZN59247.1"/>
    <property type="molecule type" value="Genomic_DNA"/>
</dbReference>
<evidence type="ECO:0000256" key="1">
    <source>
        <dbReference type="SAM" id="SignalP"/>
    </source>
</evidence>
<proteinExistence type="predicted"/>
<dbReference type="EMBL" id="HBHZ01011579">
    <property type="protein sequence ID" value="CAE0195855.1"/>
    <property type="molecule type" value="Transcribed_RNA"/>
</dbReference>
<feature type="chain" id="PRO_5044661288" evidence="1">
    <location>
        <begin position="25"/>
        <end position="237"/>
    </location>
</feature>
<gene>
    <name evidence="2" type="ORF">CROS1456_LOCUS8952</name>
    <name evidence="3" type="ORF">HKI87_01g07720</name>
</gene>
<reference evidence="2" key="1">
    <citation type="submission" date="2021-01" db="EMBL/GenBank/DDBJ databases">
        <authorList>
            <person name="Corre E."/>
            <person name="Pelletier E."/>
            <person name="Niang G."/>
            <person name="Scheremetjew M."/>
            <person name="Finn R."/>
            <person name="Kale V."/>
            <person name="Holt S."/>
            <person name="Cochrane G."/>
            <person name="Meng A."/>
            <person name="Brown T."/>
            <person name="Cohen L."/>
        </authorList>
    </citation>
    <scope>NUCLEOTIDE SEQUENCE</scope>
    <source>
        <strain evidence="2">RCC1871</strain>
    </source>
</reference>
<protein>
    <submittedName>
        <fullName evidence="2">Uncharacterized protein</fullName>
    </submittedName>
</protein>
<evidence type="ECO:0000313" key="4">
    <source>
        <dbReference type="Proteomes" id="UP001472866"/>
    </source>
</evidence>